<dbReference type="PANTHER" id="PTHR43612">
    <property type="entry name" value="TRIFUNCTIONAL ENZYME SUBUNIT ALPHA"/>
    <property type="match status" value="1"/>
</dbReference>
<comment type="catalytic activity">
    <reaction evidence="30">
        <text>(3S)-3-hydroxydodecanoyl-CoA = (2E)-dodecenoyl-CoA + H2O</text>
        <dbReference type="Rhea" id="RHEA:31075"/>
        <dbReference type="ChEBI" id="CHEBI:15377"/>
        <dbReference type="ChEBI" id="CHEBI:57330"/>
        <dbReference type="ChEBI" id="CHEBI:62558"/>
    </reaction>
    <physiologicalReaction direction="right-to-left" evidence="30">
        <dbReference type="Rhea" id="RHEA:31077"/>
    </physiologicalReaction>
</comment>
<comment type="catalytic activity">
    <reaction evidence="22">
        <text>(3S)-hydroxyhexadecanoyl-CoA + NAD(+) = 3-oxohexadecanoyl-CoA + NADH + H(+)</text>
        <dbReference type="Rhea" id="RHEA:31159"/>
        <dbReference type="ChEBI" id="CHEBI:15378"/>
        <dbReference type="ChEBI" id="CHEBI:57349"/>
        <dbReference type="ChEBI" id="CHEBI:57540"/>
        <dbReference type="ChEBI" id="CHEBI:57945"/>
        <dbReference type="ChEBI" id="CHEBI:62613"/>
    </reaction>
    <physiologicalReaction direction="left-to-right" evidence="22">
        <dbReference type="Rhea" id="RHEA:31160"/>
    </physiologicalReaction>
</comment>
<keyword evidence="8" id="KW-0597">Phosphoprotein</keyword>
<dbReference type="GO" id="GO:0006635">
    <property type="term" value="P:fatty acid beta-oxidation"/>
    <property type="evidence" value="ECO:0007669"/>
    <property type="project" value="UniProtKB-UniPathway"/>
</dbReference>
<dbReference type="FunFam" id="3.90.226.10:FF:000011">
    <property type="entry name" value="Fatty acid oxidation complex subunit alpha"/>
    <property type="match status" value="1"/>
</dbReference>
<dbReference type="Pfam" id="PF02737">
    <property type="entry name" value="3HCDH_N"/>
    <property type="match status" value="1"/>
</dbReference>
<comment type="subunit">
    <text evidence="35">Heterotetramer of 2 alpha/HADHA and 2 beta/HADHB subunits; forms the mitochondrial trifunctional enzyme. Also purified as higher order heterooligomers including a 4 alpha/HADHA and 4 beta/HADHB heterooligomer which physiological significance remains unclear. The mitochondrial trifunctional enzyme interacts with MTLN.</text>
</comment>
<keyword evidence="11" id="KW-0276">Fatty acid metabolism</keyword>
<dbReference type="GO" id="GO:0016507">
    <property type="term" value="C:mitochondrial fatty acid beta-oxidation multienzyme complex"/>
    <property type="evidence" value="ECO:0007669"/>
    <property type="project" value="InterPro"/>
</dbReference>
<keyword evidence="20" id="KW-0511">Multifunctional enzyme</keyword>
<dbReference type="SUPFAM" id="SSF51735">
    <property type="entry name" value="NAD(P)-binding Rossmann-fold domains"/>
    <property type="match status" value="1"/>
</dbReference>
<evidence type="ECO:0000256" key="15">
    <source>
        <dbReference type="ARBA" id="ARBA00023027"/>
    </source>
</evidence>
<dbReference type="EMBL" id="GGYP01002069">
    <property type="protein sequence ID" value="MDE46840.1"/>
    <property type="molecule type" value="Transcribed_RNA"/>
</dbReference>
<dbReference type="Gene3D" id="3.40.50.720">
    <property type="entry name" value="NAD(P)-binding Rossmann-like Domain"/>
    <property type="match status" value="1"/>
</dbReference>
<evidence type="ECO:0000256" key="18">
    <source>
        <dbReference type="ARBA" id="ARBA00023136"/>
    </source>
</evidence>
<comment type="catalytic activity">
    <reaction evidence="26">
        <text>a long-chain (3S)-3-hydroxy fatty acyl-CoA + NAD(+) = a long-chain 3-oxo-fatty acyl-CoA + NADH + H(+)</text>
        <dbReference type="Rhea" id="RHEA:52656"/>
        <dbReference type="ChEBI" id="CHEBI:15378"/>
        <dbReference type="ChEBI" id="CHEBI:57540"/>
        <dbReference type="ChEBI" id="CHEBI:57945"/>
        <dbReference type="ChEBI" id="CHEBI:136757"/>
        <dbReference type="ChEBI" id="CHEBI:136758"/>
        <dbReference type="EC" id="1.1.1.211"/>
    </reaction>
    <physiologicalReaction direction="left-to-right" evidence="26">
        <dbReference type="Rhea" id="RHEA:52657"/>
    </physiologicalReaction>
</comment>
<evidence type="ECO:0000256" key="12">
    <source>
        <dbReference type="ARBA" id="ARBA00022946"/>
    </source>
</evidence>
<evidence type="ECO:0000256" key="35">
    <source>
        <dbReference type="ARBA" id="ARBA00062153"/>
    </source>
</evidence>
<dbReference type="SUPFAM" id="SSF48179">
    <property type="entry name" value="6-phosphogluconate dehydrogenase C-terminal domain-like"/>
    <property type="match status" value="2"/>
</dbReference>
<evidence type="ECO:0000256" key="20">
    <source>
        <dbReference type="ARBA" id="ARBA00023268"/>
    </source>
</evidence>
<evidence type="ECO:0000256" key="40">
    <source>
        <dbReference type="PIRSR" id="PIRSR612803-1"/>
    </source>
</evidence>
<feature type="domain" description="3-hydroxyacyl-CoA dehydrogenase NAD binding" evidence="43">
    <location>
        <begin position="392"/>
        <end position="570"/>
    </location>
</feature>
<evidence type="ECO:0000256" key="30">
    <source>
        <dbReference type="ARBA" id="ARBA00052711"/>
    </source>
</evidence>
<dbReference type="NCBIfam" id="TIGR02441">
    <property type="entry name" value="fa_ox_alpha_mit"/>
    <property type="match status" value="1"/>
</dbReference>
<dbReference type="PROSITE" id="PS00067">
    <property type="entry name" value="3HCDH"/>
    <property type="match status" value="1"/>
</dbReference>
<evidence type="ECO:0000256" key="8">
    <source>
        <dbReference type="ARBA" id="ARBA00022553"/>
    </source>
</evidence>
<reference evidence="44" key="1">
    <citation type="submission" date="2018-10" db="EMBL/GenBank/DDBJ databases">
        <title>Transcriptome assembly of Aceria tosichella (Wheat curl mite) Type 2.</title>
        <authorList>
            <person name="Scully E.D."/>
            <person name="Geib S.M."/>
            <person name="Palmer N.A."/>
            <person name="Gupta A.K."/>
            <person name="Sarath G."/>
            <person name="Tatineni S."/>
        </authorList>
    </citation>
    <scope>NUCLEOTIDE SEQUENCE</scope>
    <source>
        <strain evidence="44">LincolnNE</strain>
    </source>
</reference>
<dbReference type="PANTHER" id="PTHR43612:SF3">
    <property type="entry name" value="TRIFUNCTIONAL ENZYME SUBUNIT ALPHA, MITOCHONDRIAL"/>
    <property type="match status" value="1"/>
</dbReference>
<keyword evidence="17" id="KW-0496">Mitochondrion</keyword>
<dbReference type="Pfam" id="PF00725">
    <property type="entry name" value="3HCDH"/>
    <property type="match status" value="1"/>
</dbReference>
<evidence type="ECO:0000256" key="2">
    <source>
        <dbReference type="ARBA" id="ARBA00004273"/>
    </source>
</evidence>
<dbReference type="FunFam" id="1.10.1040.50:FF:000002">
    <property type="entry name" value="Trifunctional enzyme subunit alpha, mitochondrial"/>
    <property type="match status" value="1"/>
</dbReference>
<protein>
    <recommendedName>
        <fullName evidence="37">Trifunctional enzyme subunit alpha, mitochondrial</fullName>
        <ecNumber evidence="36">1.1.1.211</ecNumber>
        <ecNumber evidence="6">4.2.1.17</ecNumber>
    </recommendedName>
    <alternativeName>
        <fullName evidence="38">Monolysocardiolipin acyltransferase</fullName>
    </alternativeName>
    <alternativeName>
        <fullName evidence="39">TP-alpha</fullName>
    </alternativeName>
</protein>
<dbReference type="SUPFAM" id="SSF52096">
    <property type="entry name" value="ClpP/crotonase"/>
    <property type="match status" value="1"/>
</dbReference>
<evidence type="ECO:0000256" key="37">
    <source>
        <dbReference type="ARBA" id="ARBA00068347"/>
    </source>
</evidence>
<evidence type="ECO:0000256" key="19">
    <source>
        <dbReference type="ARBA" id="ARBA00023239"/>
    </source>
</evidence>
<dbReference type="Gene3D" id="1.10.1040.50">
    <property type="match status" value="1"/>
</dbReference>
<keyword evidence="19" id="KW-0456">Lyase</keyword>
<evidence type="ECO:0000256" key="9">
    <source>
        <dbReference type="ARBA" id="ARBA00022679"/>
    </source>
</evidence>
<evidence type="ECO:0000256" key="29">
    <source>
        <dbReference type="ARBA" id="ARBA00052224"/>
    </source>
</evidence>
<dbReference type="CDD" id="cd06558">
    <property type="entry name" value="crotonase-like"/>
    <property type="match status" value="1"/>
</dbReference>
<dbReference type="GO" id="GO:0016740">
    <property type="term" value="F:transferase activity"/>
    <property type="evidence" value="ECO:0007669"/>
    <property type="project" value="UniProtKB-KW"/>
</dbReference>
<dbReference type="Pfam" id="PF00378">
    <property type="entry name" value="ECH_1"/>
    <property type="match status" value="1"/>
</dbReference>
<dbReference type="GO" id="GO:0005743">
    <property type="term" value="C:mitochondrial inner membrane"/>
    <property type="evidence" value="ECO:0007669"/>
    <property type="project" value="UniProtKB-SubCell"/>
</dbReference>
<evidence type="ECO:0000256" key="4">
    <source>
        <dbReference type="ARBA" id="ARBA00007005"/>
    </source>
</evidence>
<comment type="catalytic activity">
    <reaction evidence="24">
        <text>a (3S)-3-hydroxyacyl-CoA + NAD(+) = a 3-oxoacyl-CoA + NADH + H(+)</text>
        <dbReference type="Rhea" id="RHEA:22432"/>
        <dbReference type="ChEBI" id="CHEBI:15378"/>
        <dbReference type="ChEBI" id="CHEBI:57318"/>
        <dbReference type="ChEBI" id="CHEBI:57540"/>
        <dbReference type="ChEBI" id="CHEBI:57945"/>
        <dbReference type="ChEBI" id="CHEBI:90726"/>
        <dbReference type="EC" id="1.1.1.35"/>
    </reaction>
</comment>
<dbReference type="GO" id="GO:0004300">
    <property type="term" value="F:enoyl-CoA hydratase activity"/>
    <property type="evidence" value="ECO:0007669"/>
    <property type="project" value="UniProtKB-EC"/>
</dbReference>
<evidence type="ECO:0000256" key="27">
    <source>
        <dbReference type="ARBA" id="ARBA00051215"/>
    </source>
</evidence>
<feature type="site" description="Important for hydroxyacyl-coenzyme A dehydrogenase activity" evidence="41">
    <location>
        <position position="527"/>
    </location>
</feature>
<comment type="catalytic activity">
    <reaction evidence="29">
        <text>(3S)-hydroxyoctanoyl-CoA + NAD(+) = 3-oxooctanoyl-CoA + NADH + H(+)</text>
        <dbReference type="Rhea" id="RHEA:31195"/>
        <dbReference type="ChEBI" id="CHEBI:15378"/>
        <dbReference type="ChEBI" id="CHEBI:57540"/>
        <dbReference type="ChEBI" id="CHEBI:57945"/>
        <dbReference type="ChEBI" id="CHEBI:62617"/>
        <dbReference type="ChEBI" id="CHEBI:62619"/>
    </reaction>
    <physiologicalReaction direction="left-to-right" evidence="29">
        <dbReference type="Rhea" id="RHEA:31196"/>
    </physiologicalReaction>
</comment>
<feature type="site" description="Important for long-chain enoyl-CoA hydratase activity" evidence="41">
    <location>
        <position position="183"/>
    </location>
</feature>
<dbReference type="FunFam" id="3.40.50.720:FF:000009">
    <property type="entry name" value="Fatty oxidation complex, alpha subunit"/>
    <property type="match status" value="1"/>
</dbReference>
<dbReference type="EC" id="1.1.1.211" evidence="36"/>
<evidence type="ECO:0000259" key="42">
    <source>
        <dbReference type="Pfam" id="PF00725"/>
    </source>
</evidence>
<dbReference type="InterPro" id="IPR012803">
    <property type="entry name" value="Fa_ox_alpha_mit"/>
</dbReference>
<feature type="domain" description="3-hydroxyacyl-CoA dehydrogenase C-terminal" evidence="42">
    <location>
        <begin position="573"/>
        <end position="668"/>
    </location>
</feature>
<comment type="similarity">
    <text evidence="4">In the central section; belongs to the 3-hydroxyacyl-CoA dehydrogenase family.</text>
</comment>
<evidence type="ECO:0000256" key="34">
    <source>
        <dbReference type="ARBA" id="ARBA00052989"/>
    </source>
</evidence>
<dbReference type="InterPro" id="IPR036291">
    <property type="entry name" value="NAD(P)-bd_dom_sf"/>
</dbReference>
<dbReference type="GO" id="GO:0070403">
    <property type="term" value="F:NAD+ binding"/>
    <property type="evidence" value="ECO:0007669"/>
    <property type="project" value="InterPro"/>
</dbReference>
<sequence>MALRIVSGLIEQQLIRNYQNRVLYSSNNFSRAVSHPSILVDRSNRQPCAQFSSNVSIKYAPNQGTTGHSKGSCVTATVKNDVMVFKIDLPDSKVNVLNQPLMEEVLEHMNKFPSSSAKAAVIISGKPSSFVAGADINMIAQCKTVAETEEMARRGQEIFDQIEKSSKPFVAAVMGDCLGGGLELALACHYRIAVDSPKTGFALPEVMLGLLPGAGGTQRLPQLIDIPTALTMMLTAKKLRASQAKKAGLVDMVVKPVGPDPDGRTLLKLEEVAIMRANQLADKTFKVSRKRPLVENLTRKAIYSFSPARDFVFNKAKDQVMKMTNGLYPSPLRIIEVVRGGIENPGKGYEMERKAFAELAHTTHSKALVGLYHGQTLCKKNRFGAPEKPAQTVAVLGAGLMGAGICQVSIQRGHNVIMKDVNNQGLARGFDQIEGNLLKRVQKRAMTQDEKEVTMARLQPQTDYTGFKKVDLVIEAVFEDLGIKHKVVQEVEKEIRDDCIFASNTSALPINQIAQASKRPENFIGMHYFSPVEKMQLLEVITTDKTSKRAAAIAVQAGLQQGKVVITVKDGPGFYTTRILSPVLSEAILLLQEGVTPKELDALTKAYGFPVGAATLVDEVGVDVAMHVSKDLGKVFEKRFVGMNPNVFVDMVSAGFKGRKSGKGFFVYEKSKSKDRPLNEAATNIIKKYSTQPKLACTMEDHQMRLGTRFVNEAVLCLQEGILANPLEGDIGAVFGLGFPPFLGGPFRYVDTFGADKIVGFMEKYRKYYGDQFEPCSLLLEHARDRSKKFHAK</sequence>
<comment type="catalytic activity">
    <reaction evidence="33">
        <text>(3S)-3-hydroxydodecanoyl-CoA + NAD(+) = 3-oxododecanoyl-CoA + NADH + H(+)</text>
        <dbReference type="Rhea" id="RHEA:31179"/>
        <dbReference type="ChEBI" id="CHEBI:15378"/>
        <dbReference type="ChEBI" id="CHEBI:57540"/>
        <dbReference type="ChEBI" id="CHEBI:57945"/>
        <dbReference type="ChEBI" id="CHEBI:62558"/>
        <dbReference type="ChEBI" id="CHEBI:62615"/>
    </reaction>
    <physiologicalReaction direction="left-to-right" evidence="33">
        <dbReference type="Rhea" id="RHEA:31180"/>
    </physiologicalReaction>
</comment>
<keyword evidence="7" id="KW-0488">Methylation</keyword>
<dbReference type="InterPro" id="IPR001753">
    <property type="entry name" value="Enoyl-CoA_hydra/iso"/>
</dbReference>
<comment type="catalytic activity">
    <reaction evidence="28">
        <text>(3S)-hydroxyoctanoyl-CoA = (2E)-octenoyl-CoA + H2O</text>
        <dbReference type="Rhea" id="RHEA:31199"/>
        <dbReference type="ChEBI" id="CHEBI:15377"/>
        <dbReference type="ChEBI" id="CHEBI:62242"/>
        <dbReference type="ChEBI" id="CHEBI:62617"/>
    </reaction>
    <physiologicalReaction direction="right-to-left" evidence="28">
        <dbReference type="Rhea" id="RHEA:31201"/>
    </physiologicalReaction>
</comment>
<dbReference type="EC" id="4.2.1.17" evidence="6"/>
<evidence type="ECO:0000256" key="21">
    <source>
        <dbReference type="ARBA" id="ARBA00035854"/>
    </source>
</evidence>
<dbReference type="InterPro" id="IPR006180">
    <property type="entry name" value="3-OHacyl-CoA_DH_CS"/>
</dbReference>
<dbReference type="InterPro" id="IPR008927">
    <property type="entry name" value="6-PGluconate_DH-like_C_sf"/>
</dbReference>
<evidence type="ECO:0000256" key="33">
    <source>
        <dbReference type="ARBA" id="ARBA00052945"/>
    </source>
</evidence>
<dbReference type="InterPro" id="IPR029045">
    <property type="entry name" value="ClpP/crotonase-like_dom_sf"/>
</dbReference>
<proteinExistence type="inferred from homology"/>
<evidence type="ECO:0000256" key="3">
    <source>
        <dbReference type="ARBA" id="ARBA00005005"/>
    </source>
</evidence>
<gene>
    <name evidence="44" type="primary">HADHA</name>
    <name evidence="44" type="ORF">g.15520</name>
</gene>
<evidence type="ECO:0000256" key="11">
    <source>
        <dbReference type="ARBA" id="ARBA00022832"/>
    </source>
</evidence>
<evidence type="ECO:0000256" key="22">
    <source>
        <dbReference type="ARBA" id="ARBA00047613"/>
    </source>
</evidence>
<evidence type="ECO:0000256" key="31">
    <source>
        <dbReference type="ARBA" id="ARBA00052834"/>
    </source>
</evidence>
<evidence type="ECO:0000313" key="44">
    <source>
        <dbReference type="EMBL" id="MDE46840.1"/>
    </source>
</evidence>
<evidence type="ECO:0000256" key="7">
    <source>
        <dbReference type="ARBA" id="ARBA00022481"/>
    </source>
</evidence>
<evidence type="ECO:0000256" key="38">
    <source>
        <dbReference type="ARBA" id="ARBA00077617"/>
    </source>
</evidence>
<organism evidence="44">
    <name type="scientific">Aceria tosichella</name>
    <name type="common">wheat curl mite</name>
    <dbReference type="NCBI Taxonomy" id="561515"/>
    <lineage>
        <taxon>Eukaryota</taxon>
        <taxon>Metazoa</taxon>
        <taxon>Ecdysozoa</taxon>
        <taxon>Arthropoda</taxon>
        <taxon>Chelicerata</taxon>
        <taxon>Arachnida</taxon>
        <taxon>Acari</taxon>
        <taxon>Acariformes</taxon>
        <taxon>Trombidiformes</taxon>
        <taxon>Prostigmata</taxon>
        <taxon>Eupodina</taxon>
        <taxon>Eriophyoidea</taxon>
        <taxon>Eriophyidae</taxon>
        <taxon>Eriophyinae</taxon>
        <taxon>Aceriini</taxon>
        <taxon>Aceria</taxon>
    </lineage>
</organism>
<feature type="site" description="Important for long-chain enoyl-CoA hydratase activity" evidence="41">
    <location>
        <position position="205"/>
    </location>
</feature>
<comment type="catalytic activity">
    <reaction evidence="31">
        <text>(3S)-hydroxytetradecanoyl-CoA + NAD(+) = 3-oxotetradecanoyl-CoA + NADH + H(+)</text>
        <dbReference type="Rhea" id="RHEA:31167"/>
        <dbReference type="ChEBI" id="CHEBI:15378"/>
        <dbReference type="ChEBI" id="CHEBI:57540"/>
        <dbReference type="ChEBI" id="CHEBI:57945"/>
        <dbReference type="ChEBI" id="CHEBI:62543"/>
        <dbReference type="ChEBI" id="CHEBI:62614"/>
    </reaction>
    <physiologicalReaction direction="left-to-right" evidence="31">
        <dbReference type="Rhea" id="RHEA:31168"/>
    </physiologicalReaction>
</comment>
<keyword evidence="12" id="KW-0809">Transit peptide</keyword>
<keyword evidence="16" id="KW-0443">Lipid metabolism</keyword>
<evidence type="ECO:0000256" key="26">
    <source>
        <dbReference type="ARBA" id="ARBA00050446"/>
    </source>
</evidence>
<evidence type="ECO:0000259" key="43">
    <source>
        <dbReference type="Pfam" id="PF02737"/>
    </source>
</evidence>
<keyword evidence="18" id="KW-0472">Membrane</keyword>
<dbReference type="GO" id="GO:0016509">
    <property type="term" value="F:long-chain (3S)-3-hydroxyacyl-CoA dehydrogenase (NAD+) activity"/>
    <property type="evidence" value="ECO:0007669"/>
    <property type="project" value="UniProtKB-EC"/>
</dbReference>
<evidence type="ECO:0000256" key="17">
    <source>
        <dbReference type="ARBA" id="ARBA00023128"/>
    </source>
</evidence>
<evidence type="ECO:0000256" key="6">
    <source>
        <dbReference type="ARBA" id="ARBA00012076"/>
    </source>
</evidence>
<evidence type="ECO:0000256" key="25">
    <source>
        <dbReference type="ARBA" id="ARBA00050222"/>
    </source>
</evidence>
<evidence type="ECO:0000256" key="10">
    <source>
        <dbReference type="ARBA" id="ARBA00022792"/>
    </source>
</evidence>
<dbReference type="InterPro" id="IPR050136">
    <property type="entry name" value="FA_oxidation_alpha_subunit"/>
</dbReference>
<evidence type="ECO:0000256" key="24">
    <source>
        <dbReference type="ARBA" id="ARBA00049556"/>
    </source>
</evidence>
<comment type="catalytic activity">
    <reaction evidence="21">
        <text>a (3S)-3-hydroxyacyl-CoA = a (2E)-enoyl-CoA + H2O</text>
        <dbReference type="Rhea" id="RHEA:16105"/>
        <dbReference type="ChEBI" id="CHEBI:15377"/>
        <dbReference type="ChEBI" id="CHEBI:57318"/>
        <dbReference type="ChEBI" id="CHEBI:58856"/>
        <dbReference type="EC" id="4.2.1.17"/>
    </reaction>
    <physiologicalReaction direction="right-to-left" evidence="21">
        <dbReference type="Rhea" id="RHEA:16107"/>
    </physiologicalReaction>
</comment>
<evidence type="ECO:0000256" key="36">
    <source>
        <dbReference type="ARBA" id="ARBA00066806"/>
    </source>
</evidence>
<accession>A0A6G1SA90</accession>
<keyword evidence="9" id="KW-0808">Transferase</keyword>
<evidence type="ECO:0000256" key="32">
    <source>
        <dbReference type="ARBA" id="ARBA00052860"/>
    </source>
</evidence>
<keyword evidence="15" id="KW-0520">NAD</keyword>
<evidence type="ECO:0000256" key="14">
    <source>
        <dbReference type="ARBA" id="ARBA00023002"/>
    </source>
</evidence>
<comment type="similarity">
    <text evidence="5">In the N-terminal section; belongs to the enoyl-CoA hydratase/isomerase family.</text>
</comment>
<name>A0A6G1SA90_9ACAR</name>
<evidence type="ECO:0000256" key="16">
    <source>
        <dbReference type="ARBA" id="ARBA00023098"/>
    </source>
</evidence>
<dbReference type="AlphaFoldDB" id="A0A6G1SA90"/>
<evidence type="ECO:0000256" key="13">
    <source>
        <dbReference type="ARBA" id="ARBA00022990"/>
    </source>
</evidence>
<comment type="pathway">
    <text evidence="3">Lipid metabolism; fatty acid beta-oxidation.</text>
</comment>
<evidence type="ECO:0000256" key="23">
    <source>
        <dbReference type="ARBA" id="ARBA00048361"/>
    </source>
</evidence>
<comment type="catalytic activity">
    <reaction evidence="34">
        <text>1'-[1,2-di-(9Z,12Z-octadecadienoyl)-sn-glycero-3-phospho]-3'-[1-(9Z,12Z-octadecadienoyl)-sn-glycero-3-phospho]-glycerol + hexadecanoyl-CoA = 1'-[1,2-di-(9Z,12Z-octadecadienoyl)-sn-glycero-3-phospho]-3'-[1-(9Z,12Z-octadecadienoyl)-2-hexadecanoyl-sn-glycero-3-phospho]-glycerol + CoA</text>
        <dbReference type="Rhea" id="RHEA:43680"/>
        <dbReference type="ChEBI" id="CHEBI:57287"/>
        <dbReference type="ChEBI" id="CHEBI:57379"/>
        <dbReference type="ChEBI" id="CHEBI:83580"/>
        <dbReference type="ChEBI" id="CHEBI:83583"/>
    </reaction>
    <physiologicalReaction direction="left-to-right" evidence="34">
        <dbReference type="Rhea" id="RHEA:43681"/>
    </physiologicalReaction>
</comment>
<feature type="active site" description="For hydroxyacyl-coenzyme A dehydrogenase activity" evidence="40">
    <location>
        <position position="539"/>
    </location>
</feature>
<evidence type="ECO:0000256" key="39">
    <source>
        <dbReference type="ARBA" id="ARBA00083277"/>
    </source>
</evidence>
<comment type="catalytic activity">
    <reaction evidence="27">
        <text>a 4-saturated-(3S)-3-hydroxyacyl-CoA = a (3E)-enoyl-CoA + H2O</text>
        <dbReference type="Rhea" id="RHEA:20724"/>
        <dbReference type="ChEBI" id="CHEBI:15377"/>
        <dbReference type="ChEBI" id="CHEBI:58521"/>
        <dbReference type="ChEBI" id="CHEBI:137480"/>
        <dbReference type="EC" id="4.2.1.17"/>
    </reaction>
    <physiologicalReaction direction="right-to-left" evidence="27">
        <dbReference type="Rhea" id="RHEA:20726"/>
    </physiologicalReaction>
</comment>
<comment type="catalytic activity">
    <reaction evidence="23">
        <text>(3S)-hydroxydecanoyl-CoA + NAD(+) = 3-oxodecanoyl-CoA + NADH + H(+)</text>
        <dbReference type="Rhea" id="RHEA:31187"/>
        <dbReference type="ChEBI" id="CHEBI:15378"/>
        <dbReference type="ChEBI" id="CHEBI:57540"/>
        <dbReference type="ChEBI" id="CHEBI:57945"/>
        <dbReference type="ChEBI" id="CHEBI:62548"/>
        <dbReference type="ChEBI" id="CHEBI:62616"/>
    </reaction>
    <physiologicalReaction direction="left-to-right" evidence="23">
        <dbReference type="Rhea" id="RHEA:31188"/>
    </physiologicalReaction>
</comment>
<comment type="catalytic activity">
    <reaction evidence="1">
        <text>(3S)-hydroxyhexadecanoyl-CoA = (2E)-hexadecenoyl-CoA + H2O</text>
        <dbReference type="Rhea" id="RHEA:31163"/>
        <dbReference type="ChEBI" id="CHEBI:15377"/>
        <dbReference type="ChEBI" id="CHEBI:61526"/>
        <dbReference type="ChEBI" id="CHEBI:62613"/>
    </reaction>
    <physiologicalReaction direction="right-to-left" evidence="1">
        <dbReference type="Rhea" id="RHEA:31165"/>
    </physiologicalReaction>
</comment>
<keyword evidence="10" id="KW-0999">Mitochondrion inner membrane</keyword>
<comment type="catalytic activity">
    <reaction evidence="25">
        <text>1'-[1,2-di-(9Z,12Z-octadecadienoyl)-sn-glycero-3-phospho]-3'-[1-(9Z,12Z-octadecadienoyl)-sn-glycero-3-phospho]-glycerol + (9Z,12Z)-octadecadienoyl-CoA = 1',3'-bis-[1,2-di-(9Z,12Z-octadecadienoyl)-sn-glycero-3-phospho]-glycerol + CoA</text>
        <dbReference type="Rhea" id="RHEA:43672"/>
        <dbReference type="ChEBI" id="CHEBI:57287"/>
        <dbReference type="ChEBI" id="CHEBI:57383"/>
        <dbReference type="ChEBI" id="CHEBI:83580"/>
        <dbReference type="ChEBI" id="CHEBI:83581"/>
    </reaction>
    <physiologicalReaction direction="left-to-right" evidence="25">
        <dbReference type="Rhea" id="RHEA:43673"/>
    </physiologicalReaction>
</comment>
<evidence type="ECO:0000256" key="28">
    <source>
        <dbReference type="ARBA" id="ARBA00051877"/>
    </source>
</evidence>
<keyword evidence="13" id="KW-0007">Acetylation</keyword>
<keyword evidence="14" id="KW-0560">Oxidoreductase</keyword>
<evidence type="ECO:0000256" key="41">
    <source>
        <dbReference type="PIRSR" id="PIRSR612803-2"/>
    </source>
</evidence>
<evidence type="ECO:0000256" key="1">
    <source>
        <dbReference type="ARBA" id="ARBA00000469"/>
    </source>
</evidence>
<comment type="subcellular location">
    <subcellularLocation>
        <location evidence="2">Mitochondrion inner membrane</location>
    </subcellularLocation>
</comment>
<dbReference type="InterPro" id="IPR006108">
    <property type="entry name" value="3HC_DH_C"/>
</dbReference>
<dbReference type="UniPathway" id="UPA00659"/>
<comment type="catalytic activity">
    <reaction evidence="32">
        <text>1'-[1,2-di-(9Z,12Z-octadecadienoyl)-sn-glycero-3-phospho]-3'-[1-(9Z,12Z-octadecadienoyl)-sn-glycero-3-phospho]-glycerol + (9Z)-octadecenoyl-CoA = 1'-[1,2-di-(9Z,12Z-octadecadienoyl)-sn-glycero-3-phospho]-3'-[1-(9Z,12Z-octadecadienoyl)-2-(9Z-octadecenoyl)-sn-glycero-3-phospho]-glycerol + CoA</text>
        <dbReference type="Rhea" id="RHEA:43676"/>
        <dbReference type="ChEBI" id="CHEBI:57287"/>
        <dbReference type="ChEBI" id="CHEBI:57387"/>
        <dbReference type="ChEBI" id="CHEBI:83580"/>
        <dbReference type="ChEBI" id="CHEBI:83582"/>
    </reaction>
    <physiologicalReaction direction="left-to-right" evidence="32">
        <dbReference type="Rhea" id="RHEA:43677"/>
    </physiologicalReaction>
</comment>
<dbReference type="InterPro" id="IPR006176">
    <property type="entry name" value="3-OHacyl-CoA_DH_NAD-bd"/>
</dbReference>
<evidence type="ECO:0000256" key="5">
    <source>
        <dbReference type="ARBA" id="ARBA00008750"/>
    </source>
</evidence>
<dbReference type="Gene3D" id="3.90.226.10">
    <property type="entry name" value="2-enoyl-CoA Hydratase, Chain A, domain 1"/>
    <property type="match status" value="1"/>
</dbReference>